<keyword evidence="4 5" id="KW-0418">Kinase</keyword>
<dbReference type="EMBL" id="CP054490">
    <property type="protein sequence ID" value="QKQ24573.1"/>
    <property type="molecule type" value="Genomic_DNA"/>
</dbReference>
<evidence type="ECO:0000313" key="6">
    <source>
        <dbReference type="Proteomes" id="UP000509429"/>
    </source>
</evidence>
<dbReference type="Pfam" id="PF03618">
    <property type="entry name" value="Kinase-PPPase"/>
    <property type="match status" value="1"/>
</dbReference>
<keyword evidence="3" id="KW-0547">Nucleotide-binding</keyword>
<organism evidence="5 6">
    <name type="scientific">Candidatus Ruthia endofausta</name>
    <dbReference type="NCBI Taxonomy" id="2738852"/>
    <lineage>
        <taxon>Bacteria</taxon>
        <taxon>Pseudomonadati</taxon>
        <taxon>Pseudomonadota</taxon>
        <taxon>Gammaproteobacteria</taxon>
        <taxon>Candidatus Pseudothioglobaceae</taxon>
        <taxon>Candidatus Ruthturnera</taxon>
    </lineage>
</organism>
<evidence type="ECO:0000256" key="2">
    <source>
        <dbReference type="ARBA" id="ARBA00022679"/>
    </source>
</evidence>
<evidence type="ECO:0000256" key="3">
    <source>
        <dbReference type="ARBA" id="ARBA00022741"/>
    </source>
</evidence>
<accession>A0A6N0HQG5</accession>
<keyword evidence="2" id="KW-0808">Transferase</keyword>
<evidence type="ECO:0000256" key="4">
    <source>
        <dbReference type="ARBA" id="ARBA00022777"/>
    </source>
</evidence>
<dbReference type="GO" id="GO:0005524">
    <property type="term" value="F:ATP binding"/>
    <property type="evidence" value="ECO:0007669"/>
    <property type="project" value="InterPro"/>
</dbReference>
<dbReference type="Proteomes" id="UP000509429">
    <property type="component" value="Chromosome"/>
</dbReference>
<reference evidence="5 6" key="1">
    <citation type="submission" date="2020-05" db="EMBL/GenBank/DDBJ databases">
        <title>Horizontal transmission and recombination maintain forever young bacterial symbiont genomes.</title>
        <authorList>
            <person name="Russell S.L."/>
            <person name="Pepper-Tunick E."/>
            <person name="Svedberg J."/>
            <person name="Byrne A."/>
            <person name="Ruelas Castillo J."/>
            <person name="Vollmers C."/>
            <person name="Beinart R.A."/>
            <person name="Corbett-Detig R."/>
        </authorList>
    </citation>
    <scope>NUCLEOTIDE SEQUENCE [LARGE SCALE GENOMIC DNA]</scope>
    <source>
        <strain evidence="5">JDF_Ridge</strain>
    </source>
</reference>
<evidence type="ECO:0000313" key="5">
    <source>
        <dbReference type="EMBL" id="QKQ24573.1"/>
    </source>
</evidence>
<evidence type="ECO:0000256" key="1">
    <source>
        <dbReference type="ARBA" id="ARBA00022527"/>
    </source>
</evidence>
<dbReference type="InterPro" id="IPR005177">
    <property type="entry name" value="Kinase-pyrophosphorylase"/>
</dbReference>
<name>A0A6N0HQG5_9GAMM</name>
<protein>
    <submittedName>
        <fullName evidence="5">Kinase/pyrophosphorylase</fullName>
    </submittedName>
</protein>
<proteinExistence type="predicted"/>
<gene>
    <name evidence="5" type="ORF">HUE58_05575</name>
</gene>
<dbReference type="GO" id="GO:0004674">
    <property type="term" value="F:protein serine/threonine kinase activity"/>
    <property type="evidence" value="ECO:0007669"/>
    <property type="project" value="UniProtKB-KW"/>
</dbReference>
<keyword evidence="6" id="KW-1185">Reference proteome</keyword>
<keyword evidence="1" id="KW-0723">Serine/threonine-protein kinase</keyword>
<sequence>MPKSLQAHKHKLFGLMINFTHLHKIRSERKSNSHYMALSQCKKSSLRTRYI</sequence>
<dbReference type="KEGG" id="reo:HUE58_05575"/>
<dbReference type="AlphaFoldDB" id="A0A6N0HQG5"/>